<proteinExistence type="predicted"/>
<dbReference type="Proteomes" id="UP000323386">
    <property type="component" value="Unassembled WGS sequence"/>
</dbReference>
<dbReference type="AlphaFoldDB" id="A0A5C3F433"/>
<feature type="region of interest" description="Disordered" evidence="1">
    <location>
        <begin position="82"/>
        <end position="102"/>
    </location>
</feature>
<organism evidence="2 3">
    <name type="scientific">Pseudozyma flocculosa</name>
    <dbReference type="NCBI Taxonomy" id="84751"/>
    <lineage>
        <taxon>Eukaryota</taxon>
        <taxon>Fungi</taxon>
        <taxon>Dikarya</taxon>
        <taxon>Basidiomycota</taxon>
        <taxon>Ustilaginomycotina</taxon>
        <taxon>Ustilaginomycetes</taxon>
        <taxon>Ustilaginales</taxon>
        <taxon>Ustilaginaceae</taxon>
        <taxon>Pseudozyma</taxon>
    </lineage>
</organism>
<accession>A0A5C3F433</accession>
<reference evidence="2 3" key="1">
    <citation type="submission" date="2018-03" db="EMBL/GenBank/DDBJ databases">
        <authorList>
            <person name="Guldener U."/>
        </authorList>
    </citation>
    <scope>NUCLEOTIDE SEQUENCE [LARGE SCALE GENOMIC DNA]</scope>
    <source>
        <strain evidence="2 3">DAOM196992</strain>
    </source>
</reference>
<sequence>MNDDDDDDEEKDDDDDGGGYLRQRADRRWSPNAAHMGSLGVIARVPLPASVGCRLHACGSTFADGSTSDVRSLPVPSASCLVDGKQQTHERQAGSPKWGGYGHGQASWPGLVVEVAAE</sequence>
<evidence type="ECO:0000313" key="3">
    <source>
        <dbReference type="Proteomes" id="UP000323386"/>
    </source>
</evidence>
<gene>
    <name evidence="2" type="ORF">PSFLO_04743</name>
</gene>
<feature type="compositionally biased region" description="Acidic residues" evidence="1">
    <location>
        <begin position="1"/>
        <end position="17"/>
    </location>
</feature>
<dbReference type="EMBL" id="OOIP01000013">
    <property type="protein sequence ID" value="SPO39263.1"/>
    <property type="molecule type" value="Genomic_DNA"/>
</dbReference>
<feature type="region of interest" description="Disordered" evidence="1">
    <location>
        <begin position="1"/>
        <end position="33"/>
    </location>
</feature>
<protein>
    <submittedName>
        <fullName evidence="2">Uncharacterized protein</fullName>
    </submittedName>
</protein>
<name>A0A5C3F433_9BASI</name>
<evidence type="ECO:0000313" key="2">
    <source>
        <dbReference type="EMBL" id="SPO39263.1"/>
    </source>
</evidence>
<evidence type="ECO:0000256" key="1">
    <source>
        <dbReference type="SAM" id="MobiDB-lite"/>
    </source>
</evidence>
<keyword evidence="3" id="KW-1185">Reference proteome</keyword>